<keyword evidence="6" id="KW-0460">Magnesium</keyword>
<dbReference type="Proteomes" id="UP000254133">
    <property type="component" value="Unassembled WGS sequence"/>
</dbReference>
<evidence type="ECO:0000256" key="7">
    <source>
        <dbReference type="ARBA" id="ARBA00038093"/>
    </source>
</evidence>
<evidence type="ECO:0000313" key="9">
    <source>
        <dbReference type="EMBL" id="STY91247.1"/>
    </source>
</evidence>
<sequence length="138" mass="16191">MYLLDNNIISELRKIKSGKANIGVIDWIKDKPKSQIFTCDVVIMELYRGVLLKERKDPIQGKYLREWFDNFVMPYFNGRILSINFDISLICSEFHTPNPRAENDTWIASIAKYHNLILVTRNEKDFANLPIKIINPFI</sequence>
<comment type="cofactor">
    <cofactor evidence="1">
        <name>Mg(2+)</name>
        <dbReference type="ChEBI" id="CHEBI:18420"/>
    </cofactor>
</comment>
<dbReference type="GO" id="GO:0004518">
    <property type="term" value="F:nuclease activity"/>
    <property type="evidence" value="ECO:0007669"/>
    <property type="project" value="UniProtKB-KW"/>
</dbReference>
<evidence type="ECO:0000256" key="6">
    <source>
        <dbReference type="ARBA" id="ARBA00022842"/>
    </source>
</evidence>
<dbReference type="CDD" id="cd18746">
    <property type="entry name" value="PIN_VapC4-5_FitB-like"/>
    <property type="match status" value="1"/>
</dbReference>
<dbReference type="InterPro" id="IPR029060">
    <property type="entry name" value="PIN-like_dom_sf"/>
</dbReference>
<dbReference type="InterPro" id="IPR002716">
    <property type="entry name" value="PIN_dom"/>
</dbReference>
<evidence type="ECO:0000259" key="8">
    <source>
        <dbReference type="Pfam" id="PF01850"/>
    </source>
</evidence>
<dbReference type="AlphaFoldDB" id="A0A378PRS6"/>
<organism evidence="9 10">
    <name type="scientific">Moraxella bovis</name>
    <dbReference type="NCBI Taxonomy" id="476"/>
    <lineage>
        <taxon>Bacteria</taxon>
        <taxon>Pseudomonadati</taxon>
        <taxon>Pseudomonadota</taxon>
        <taxon>Gammaproteobacteria</taxon>
        <taxon>Moraxellales</taxon>
        <taxon>Moraxellaceae</taxon>
        <taxon>Moraxella</taxon>
    </lineage>
</organism>
<dbReference type="GO" id="GO:0016787">
    <property type="term" value="F:hydrolase activity"/>
    <property type="evidence" value="ECO:0007669"/>
    <property type="project" value="UniProtKB-KW"/>
</dbReference>
<gene>
    <name evidence="9" type="primary">fitB_2</name>
    <name evidence="9" type="ORF">NCTC9426_01294</name>
</gene>
<dbReference type="SUPFAM" id="SSF88723">
    <property type="entry name" value="PIN domain-like"/>
    <property type="match status" value="1"/>
</dbReference>
<evidence type="ECO:0000256" key="4">
    <source>
        <dbReference type="ARBA" id="ARBA00022723"/>
    </source>
</evidence>
<evidence type="ECO:0000256" key="2">
    <source>
        <dbReference type="ARBA" id="ARBA00022649"/>
    </source>
</evidence>
<protein>
    <submittedName>
        <fullName evidence="9">Probable ribonuclease FitB</fullName>
        <ecNumber evidence="9">3.1.-.-</ecNumber>
    </submittedName>
</protein>
<evidence type="ECO:0000256" key="5">
    <source>
        <dbReference type="ARBA" id="ARBA00022801"/>
    </source>
</evidence>
<keyword evidence="2" id="KW-1277">Toxin-antitoxin system</keyword>
<evidence type="ECO:0000256" key="1">
    <source>
        <dbReference type="ARBA" id="ARBA00001946"/>
    </source>
</evidence>
<dbReference type="PANTHER" id="PTHR33653">
    <property type="entry name" value="RIBONUCLEASE VAPC2"/>
    <property type="match status" value="1"/>
</dbReference>
<feature type="domain" description="PIN" evidence="8">
    <location>
        <begin position="2"/>
        <end position="130"/>
    </location>
</feature>
<keyword evidence="3" id="KW-0540">Nuclease</keyword>
<dbReference type="EMBL" id="UGPZ01000002">
    <property type="protein sequence ID" value="STY91247.1"/>
    <property type="molecule type" value="Genomic_DNA"/>
</dbReference>
<keyword evidence="5 9" id="KW-0378">Hydrolase</keyword>
<dbReference type="GO" id="GO:0046872">
    <property type="term" value="F:metal ion binding"/>
    <property type="evidence" value="ECO:0007669"/>
    <property type="project" value="UniProtKB-KW"/>
</dbReference>
<dbReference type="RefSeq" id="WP_115369168.1">
    <property type="nucleotide sequence ID" value="NZ_UGPZ01000002.1"/>
</dbReference>
<dbReference type="EC" id="3.1.-.-" evidence="9"/>
<dbReference type="PANTHER" id="PTHR33653:SF1">
    <property type="entry name" value="RIBONUCLEASE VAPC2"/>
    <property type="match status" value="1"/>
</dbReference>
<name>A0A378PRS6_MORBO</name>
<dbReference type="Gene3D" id="3.40.50.1010">
    <property type="entry name" value="5'-nuclease"/>
    <property type="match status" value="1"/>
</dbReference>
<comment type="similarity">
    <text evidence="7">Belongs to the PINc/VapC protein family.</text>
</comment>
<evidence type="ECO:0000313" key="10">
    <source>
        <dbReference type="Proteomes" id="UP000254133"/>
    </source>
</evidence>
<dbReference type="InterPro" id="IPR050556">
    <property type="entry name" value="Type_II_TA_system_RNase"/>
</dbReference>
<proteinExistence type="inferred from homology"/>
<reference evidence="9 10" key="1">
    <citation type="submission" date="2018-06" db="EMBL/GenBank/DDBJ databases">
        <authorList>
            <consortium name="Pathogen Informatics"/>
            <person name="Doyle S."/>
        </authorList>
    </citation>
    <scope>NUCLEOTIDE SEQUENCE [LARGE SCALE GENOMIC DNA]</scope>
    <source>
        <strain evidence="9 10">NCTC9426</strain>
    </source>
</reference>
<keyword evidence="4" id="KW-0479">Metal-binding</keyword>
<evidence type="ECO:0000256" key="3">
    <source>
        <dbReference type="ARBA" id="ARBA00022722"/>
    </source>
</evidence>
<dbReference type="Pfam" id="PF01850">
    <property type="entry name" value="PIN"/>
    <property type="match status" value="1"/>
</dbReference>
<accession>A0A378PRS6</accession>